<protein>
    <recommendedName>
        <fullName evidence="1">Tc1-like transposase DDE domain-containing protein</fullName>
    </recommendedName>
</protein>
<dbReference type="Pfam" id="PF13358">
    <property type="entry name" value="DDE_3"/>
    <property type="match status" value="1"/>
</dbReference>
<accession>A0A8K9XD26</accession>
<name>A0A8K9XD26_ONCMY</name>
<dbReference type="InterPro" id="IPR036397">
    <property type="entry name" value="RNaseH_sf"/>
</dbReference>
<dbReference type="Ensembl" id="ENSOMYT00000131276.1">
    <property type="protein sequence ID" value="ENSOMYP00000130930.1"/>
    <property type="gene ID" value="ENSOMYG00000050534.1"/>
</dbReference>
<proteinExistence type="predicted"/>
<evidence type="ECO:0000313" key="2">
    <source>
        <dbReference type="Ensembl" id="ENSOMYP00000130930.1"/>
    </source>
</evidence>
<feature type="domain" description="Tc1-like transposase DDE" evidence="1">
    <location>
        <begin position="147"/>
        <end position="279"/>
    </location>
</feature>
<dbReference type="InterPro" id="IPR038717">
    <property type="entry name" value="Tc1-like_DDE_dom"/>
</dbReference>
<evidence type="ECO:0000313" key="3">
    <source>
        <dbReference type="Proteomes" id="UP000694395"/>
    </source>
</evidence>
<dbReference type="PANTHER" id="PTHR23022">
    <property type="entry name" value="TRANSPOSABLE ELEMENT-RELATED"/>
    <property type="match status" value="1"/>
</dbReference>
<organism evidence="2 3">
    <name type="scientific">Oncorhynchus mykiss</name>
    <name type="common">Rainbow trout</name>
    <name type="synonym">Salmo gairdneri</name>
    <dbReference type="NCBI Taxonomy" id="8022"/>
    <lineage>
        <taxon>Eukaryota</taxon>
        <taxon>Metazoa</taxon>
        <taxon>Chordata</taxon>
        <taxon>Craniata</taxon>
        <taxon>Vertebrata</taxon>
        <taxon>Euteleostomi</taxon>
        <taxon>Actinopterygii</taxon>
        <taxon>Neopterygii</taxon>
        <taxon>Teleostei</taxon>
        <taxon>Protacanthopterygii</taxon>
        <taxon>Salmoniformes</taxon>
        <taxon>Salmonidae</taxon>
        <taxon>Salmoninae</taxon>
        <taxon>Oncorhynchus</taxon>
    </lineage>
</organism>
<reference evidence="2" key="3">
    <citation type="submission" date="2025-09" db="UniProtKB">
        <authorList>
            <consortium name="Ensembl"/>
        </authorList>
    </citation>
    <scope>IDENTIFICATION</scope>
</reference>
<dbReference type="InterPro" id="IPR009057">
    <property type="entry name" value="Homeodomain-like_sf"/>
</dbReference>
<keyword evidence="3" id="KW-1185">Reference proteome</keyword>
<dbReference type="GeneTree" id="ENSGT01150000286933"/>
<reference evidence="2" key="1">
    <citation type="submission" date="2020-07" db="EMBL/GenBank/DDBJ databases">
        <title>A long reads based de novo assembly of the rainbow trout Arlee double haploid line genome.</title>
        <authorList>
            <person name="Gao G."/>
            <person name="Palti Y."/>
        </authorList>
    </citation>
    <scope>NUCLEOTIDE SEQUENCE [LARGE SCALE GENOMIC DNA]</scope>
</reference>
<dbReference type="PANTHER" id="PTHR23022:SF135">
    <property type="entry name" value="SI:DKEY-77F5.3"/>
    <property type="match status" value="1"/>
</dbReference>
<dbReference type="Gene3D" id="3.30.420.10">
    <property type="entry name" value="Ribonuclease H-like superfamily/Ribonuclease H"/>
    <property type="match status" value="1"/>
</dbReference>
<evidence type="ECO:0000259" key="1">
    <source>
        <dbReference type="Pfam" id="PF13358"/>
    </source>
</evidence>
<dbReference type="AlphaFoldDB" id="A0A8K9XD26"/>
<sequence>MPRVPTHLFEHALGVLQGGMRTADVARAINCYVRSVRRLRRSYRETNRTADCPRSGRPRVTTPAQDRYIRTSHLRDRYRMATTTARVTPGTHNPSISAQIIHNRMREVGLRACRPVVRQVLTRHHRQQSHLWAQTHRCWTRQDWQKVIFTDKSRFCLTRGDGRICVYRQRNERYTEACTLERDRFGGGGSVMVWGGVSQHHRTELVVITGHLNAVRYREDIILPHVVPFLQAHPDMTLQHDNVTSHTAHSVSDFLQDRNVSVLPWPAKSPDLNHIEHVCLLYRRVSARAFPPKNVWKLVGALVEEWGNISQQERANLVQSMRRCTAVHNAAGGHTYLVTFDHDQFMSQLLNLGMFIQIFTHF</sequence>
<reference evidence="2" key="2">
    <citation type="submission" date="2025-08" db="UniProtKB">
        <authorList>
            <consortium name="Ensembl"/>
        </authorList>
    </citation>
    <scope>IDENTIFICATION</scope>
</reference>
<dbReference type="SUPFAM" id="SSF46689">
    <property type="entry name" value="Homeodomain-like"/>
    <property type="match status" value="1"/>
</dbReference>
<dbReference type="Proteomes" id="UP000694395">
    <property type="component" value="Chromosome 8"/>
</dbReference>
<dbReference type="InterPro" id="IPR052338">
    <property type="entry name" value="Transposase_5"/>
</dbReference>
<dbReference type="GO" id="GO:0003676">
    <property type="term" value="F:nucleic acid binding"/>
    <property type="evidence" value="ECO:0007669"/>
    <property type="project" value="InterPro"/>
</dbReference>